<dbReference type="Pfam" id="PF00668">
    <property type="entry name" value="Condensation"/>
    <property type="match status" value="1"/>
</dbReference>
<protein>
    <submittedName>
        <fullName evidence="3">Condensation domain-containing protein</fullName>
    </submittedName>
</protein>
<feature type="compositionally biased region" description="Low complexity" evidence="1">
    <location>
        <begin position="178"/>
        <end position="195"/>
    </location>
</feature>
<evidence type="ECO:0000313" key="4">
    <source>
        <dbReference type="Proteomes" id="UP001596512"/>
    </source>
</evidence>
<dbReference type="InterPro" id="IPR001242">
    <property type="entry name" value="Condensation_dom"/>
</dbReference>
<dbReference type="PANTHER" id="PTHR45398">
    <property type="match status" value="1"/>
</dbReference>
<evidence type="ECO:0000259" key="2">
    <source>
        <dbReference type="Pfam" id="PF00668"/>
    </source>
</evidence>
<feature type="region of interest" description="Disordered" evidence="1">
    <location>
        <begin position="178"/>
        <end position="210"/>
    </location>
</feature>
<dbReference type="Proteomes" id="UP001596512">
    <property type="component" value="Unassembled WGS sequence"/>
</dbReference>
<feature type="compositionally biased region" description="Pro residues" evidence="1">
    <location>
        <begin position="196"/>
        <end position="210"/>
    </location>
</feature>
<dbReference type="PANTHER" id="PTHR45398:SF1">
    <property type="entry name" value="ENZYME, PUTATIVE (JCVI)-RELATED"/>
    <property type="match status" value="1"/>
</dbReference>
<organism evidence="3 4">
    <name type="scientific">Actinokineospora soli</name>
    <dbReference type="NCBI Taxonomy" id="1048753"/>
    <lineage>
        <taxon>Bacteria</taxon>
        <taxon>Bacillati</taxon>
        <taxon>Actinomycetota</taxon>
        <taxon>Actinomycetes</taxon>
        <taxon>Pseudonocardiales</taxon>
        <taxon>Pseudonocardiaceae</taxon>
        <taxon>Actinokineospora</taxon>
    </lineage>
</organism>
<dbReference type="SUPFAM" id="SSF52777">
    <property type="entry name" value="CoA-dependent acyltransferases"/>
    <property type="match status" value="1"/>
</dbReference>
<dbReference type="EMBL" id="JBHTEY010000004">
    <property type="protein sequence ID" value="MFC7615198.1"/>
    <property type="molecule type" value="Genomic_DNA"/>
</dbReference>
<dbReference type="InterPro" id="IPR023213">
    <property type="entry name" value="CAT-like_dom_sf"/>
</dbReference>
<feature type="domain" description="Condensation" evidence="2">
    <location>
        <begin position="27"/>
        <end position="172"/>
    </location>
</feature>
<keyword evidence="4" id="KW-1185">Reference proteome</keyword>
<evidence type="ECO:0000313" key="3">
    <source>
        <dbReference type="EMBL" id="MFC7615198.1"/>
    </source>
</evidence>
<dbReference type="Gene3D" id="3.30.559.10">
    <property type="entry name" value="Chloramphenicol acetyltransferase-like domain"/>
    <property type="match status" value="1"/>
</dbReference>
<comment type="caution">
    <text evidence="3">The sequence shown here is derived from an EMBL/GenBank/DDBJ whole genome shotgun (WGS) entry which is preliminary data.</text>
</comment>
<dbReference type="Gene3D" id="3.30.559.30">
    <property type="entry name" value="Nonribosomal peptide synthetase, condensation domain"/>
    <property type="match status" value="1"/>
</dbReference>
<evidence type="ECO:0000256" key="1">
    <source>
        <dbReference type="SAM" id="MobiDB-lite"/>
    </source>
</evidence>
<accession>A0ABW2TRM3</accession>
<reference evidence="4" key="1">
    <citation type="journal article" date="2019" name="Int. J. Syst. Evol. Microbiol.">
        <title>The Global Catalogue of Microorganisms (GCM) 10K type strain sequencing project: providing services to taxonomists for standard genome sequencing and annotation.</title>
        <authorList>
            <consortium name="The Broad Institute Genomics Platform"/>
            <consortium name="The Broad Institute Genome Sequencing Center for Infectious Disease"/>
            <person name="Wu L."/>
            <person name="Ma J."/>
        </authorList>
    </citation>
    <scope>NUCLEOTIDE SEQUENCE [LARGE SCALE GENOMIC DNA]</scope>
    <source>
        <strain evidence="4">JCM 17695</strain>
    </source>
</reference>
<name>A0ABW2TRM3_9PSEU</name>
<sequence>MRALLDVPGPIDHVHQSVVLPVPADTTLAGITDRVARLLRKHDLLRARLVRDVVGQWVLEVPGKDAARPIVSRVDTETGLDAQAEAARLAPADGVMLRAVWLDRGPKTEGALLLVAHHLVVDAVSWRVIAEDLTGDGAPTTSFRRWARLLAARAEAPDVVADLDHWTALLRTPNRCSATAPSARATPSTPRACSPGPCPPPTCSPPTPAA</sequence>
<gene>
    <name evidence="3" type="ORF">ACFQV2_18475</name>
</gene>
<proteinExistence type="predicted"/>